<dbReference type="AlphaFoldDB" id="A0A5N6VBK4"/>
<dbReference type="Pfam" id="PF00171">
    <property type="entry name" value="Aldedh"/>
    <property type="match status" value="3"/>
</dbReference>
<evidence type="ECO:0000313" key="9">
    <source>
        <dbReference type="Proteomes" id="UP000326950"/>
    </source>
</evidence>
<keyword evidence="2 6" id="KW-0560">Oxidoreductase</keyword>
<gene>
    <name evidence="8" type="ORF">BDV40DRAFT_284212</name>
</gene>
<evidence type="ECO:0000256" key="4">
    <source>
        <dbReference type="ARBA" id="ARBA00049194"/>
    </source>
</evidence>
<dbReference type="InterPro" id="IPR016163">
    <property type="entry name" value="Ald_DH_C"/>
</dbReference>
<dbReference type="InterPro" id="IPR016162">
    <property type="entry name" value="Ald_DH_N"/>
</dbReference>
<comment type="similarity">
    <text evidence="1 6">Belongs to the aldehyde dehydrogenase family.</text>
</comment>
<dbReference type="PANTHER" id="PTHR11699">
    <property type="entry name" value="ALDEHYDE DEHYDROGENASE-RELATED"/>
    <property type="match status" value="1"/>
</dbReference>
<feature type="domain" description="Aldehyde dehydrogenase" evidence="7">
    <location>
        <begin position="117"/>
        <end position="155"/>
    </location>
</feature>
<dbReference type="GO" id="GO:0004029">
    <property type="term" value="F:aldehyde dehydrogenase (NAD+) activity"/>
    <property type="evidence" value="ECO:0007669"/>
    <property type="project" value="UniProtKB-EC"/>
</dbReference>
<evidence type="ECO:0000256" key="1">
    <source>
        <dbReference type="ARBA" id="ARBA00009986"/>
    </source>
</evidence>
<evidence type="ECO:0000313" key="8">
    <source>
        <dbReference type="EMBL" id="KAE8168229.1"/>
    </source>
</evidence>
<dbReference type="SUPFAM" id="SSF53720">
    <property type="entry name" value="ALDH-like"/>
    <property type="match status" value="1"/>
</dbReference>
<accession>A0A5N6VBK4</accession>
<dbReference type="EC" id="1.2.1.3" evidence="3"/>
<reference evidence="8 9" key="1">
    <citation type="submission" date="2019-04" db="EMBL/GenBank/DDBJ databases">
        <title>Friends and foes A comparative genomics study of 23 Aspergillus species from section Flavi.</title>
        <authorList>
            <consortium name="DOE Joint Genome Institute"/>
            <person name="Kjaerbolling I."/>
            <person name="Vesth T."/>
            <person name="Frisvad J.C."/>
            <person name="Nybo J.L."/>
            <person name="Theobald S."/>
            <person name="Kildgaard S."/>
            <person name="Isbrandt T."/>
            <person name="Kuo A."/>
            <person name="Sato A."/>
            <person name="Lyhne E.K."/>
            <person name="Kogle M.E."/>
            <person name="Wiebenga A."/>
            <person name="Kun R.S."/>
            <person name="Lubbers R.J."/>
            <person name="Makela M.R."/>
            <person name="Barry K."/>
            <person name="Chovatia M."/>
            <person name="Clum A."/>
            <person name="Daum C."/>
            <person name="Haridas S."/>
            <person name="He G."/>
            <person name="LaButti K."/>
            <person name="Lipzen A."/>
            <person name="Mondo S."/>
            <person name="Riley R."/>
            <person name="Salamov A."/>
            <person name="Simmons B.A."/>
            <person name="Magnuson J.K."/>
            <person name="Henrissat B."/>
            <person name="Mortensen U.H."/>
            <person name="Larsen T.O."/>
            <person name="Devries R.P."/>
            <person name="Grigoriev I.V."/>
            <person name="Machida M."/>
            <person name="Baker S.E."/>
            <person name="Andersen M.R."/>
        </authorList>
    </citation>
    <scope>NUCLEOTIDE SEQUENCE [LARGE SCALE GENOMIC DNA]</scope>
    <source>
        <strain evidence="8 9">CBS 117626</strain>
    </source>
</reference>
<dbReference type="InterPro" id="IPR015590">
    <property type="entry name" value="Aldehyde_DH_dom"/>
</dbReference>
<proteinExistence type="inferred from homology"/>
<evidence type="ECO:0000256" key="5">
    <source>
        <dbReference type="PROSITE-ProRule" id="PRU10007"/>
    </source>
</evidence>
<feature type="domain" description="Aldehyde dehydrogenase" evidence="7">
    <location>
        <begin position="4"/>
        <end position="85"/>
    </location>
</feature>
<dbReference type="InterPro" id="IPR029510">
    <property type="entry name" value="Ald_DH_CS_GLU"/>
</dbReference>
<evidence type="ECO:0000256" key="3">
    <source>
        <dbReference type="ARBA" id="ARBA00024226"/>
    </source>
</evidence>
<comment type="catalytic activity">
    <reaction evidence="4">
        <text>an aldehyde + NAD(+) + H2O = a carboxylate + NADH + 2 H(+)</text>
        <dbReference type="Rhea" id="RHEA:16185"/>
        <dbReference type="ChEBI" id="CHEBI:15377"/>
        <dbReference type="ChEBI" id="CHEBI:15378"/>
        <dbReference type="ChEBI" id="CHEBI:17478"/>
        <dbReference type="ChEBI" id="CHEBI:29067"/>
        <dbReference type="ChEBI" id="CHEBI:57540"/>
        <dbReference type="ChEBI" id="CHEBI:57945"/>
        <dbReference type="EC" id="1.2.1.3"/>
    </reaction>
</comment>
<feature type="active site" evidence="5">
    <location>
        <position position="148"/>
    </location>
</feature>
<dbReference type="Gene3D" id="3.40.309.10">
    <property type="entry name" value="Aldehyde Dehydrogenase, Chain A, domain 2"/>
    <property type="match status" value="1"/>
</dbReference>
<name>A0A5N6VBK4_ASPTM</name>
<evidence type="ECO:0000259" key="7">
    <source>
        <dbReference type="Pfam" id="PF00171"/>
    </source>
</evidence>
<protein>
    <recommendedName>
        <fullName evidence="3">aldehyde dehydrogenase (NAD(+))</fullName>
        <ecNumber evidence="3">1.2.1.3</ecNumber>
    </recommendedName>
</protein>
<evidence type="ECO:0000256" key="6">
    <source>
        <dbReference type="RuleBase" id="RU003345"/>
    </source>
</evidence>
<dbReference type="InterPro" id="IPR016161">
    <property type="entry name" value="Ald_DH/histidinol_DH"/>
</dbReference>
<feature type="domain" description="Aldehyde dehydrogenase" evidence="7">
    <location>
        <begin position="156"/>
        <end position="297"/>
    </location>
</feature>
<keyword evidence="9" id="KW-1185">Reference proteome</keyword>
<organism evidence="8 9">
    <name type="scientific">Aspergillus tamarii</name>
    <dbReference type="NCBI Taxonomy" id="41984"/>
    <lineage>
        <taxon>Eukaryota</taxon>
        <taxon>Fungi</taxon>
        <taxon>Dikarya</taxon>
        <taxon>Ascomycota</taxon>
        <taxon>Pezizomycotina</taxon>
        <taxon>Eurotiomycetes</taxon>
        <taxon>Eurotiomycetidae</taxon>
        <taxon>Eurotiales</taxon>
        <taxon>Aspergillaceae</taxon>
        <taxon>Aspergillus</taxon>
        <taxon>Aspergillus subgen. Circumdati</taxon>
    </lineage>
</organism>
<dbReference type="EMBL" id="ML738586">
    <property type="protein sequence ID" value="KAE8168229.1"/>
    <property type="molecule type" value="Genomic_DNA"/>
</dbReference>
<dbReference type="OrthoDB" id="310895at2759"/>
<dbReference type="Gene3D" id="3.40.605.10">
    <property type="entry name" value="Aldehyde Dehydrogenase, Chain A, domain 1"/>
    <property type="match status" value="2"/>
</dbReference>
<sequence>MVQKLSTISPSTNAVVCERDETTTPEAENICRVTAKAFLTFRNMPFGQRKEIVTKALAWSQERKQTPGEELTLQIGRPSAFGAKEFPYLIIVNSLIPALLAGSSVIMKLSPQTLEISDVNLVALTGSIQGGRLIREATASRFVRVNLELGGNNPAQYKLRDPVDKMVNPGPAISRAAQKSVNSQIEEALAKAAVNALRPNPTFTNNPHHPEEGKYVAPTILTQVNHDMVVMKAETTGPVLPIMRVPSDEEDVQLMNDNNYGLTASVWTQDLAAGERLLKLLDAGKVFINRYDYPNPRSITVIHIYTSQVSKKRIQDLAWTRWKNSGMVYTLGPKAFDPFLKLKSYQVRGRQG</sequence>
<dbReference type="PROSITE" id="PS00687">
    <property type="entry name" value="ALDEHYDE_DEHYDR_GLU"/>
    <property type="match status" value="1"/>
</dbReference>
<dbReference type="Proteomes" id="UP000326950">
    <property type="component" value="Unassembled WGS sequence"/>
</dbReference>
<evidence type="ECO:0000256" key="2">
    <source>
        <dbReference type="ARBA" id="ARBA00023002"/>
    </source>
</evidence>